<comment type="caution">
    <text evidence="1">The sequence shown here is derived from an EMBL/GenBank/DDBJ whole genome shotgun (WGS) entry which is preliminary data.</text>
</comment>
<evidence type="ECO:0000313" key="2">
    <source>
        <dbReference type="Proteomes" id="UP000789803"/>
    </source>
</evidence>
<dbReference type="InterPro" id="IPR027405">
    <property type="entry name" value="YidB-like"/>
</dbReference>
<name>A0ABM8Q9E4_9BACT</name>
<accession>A0ABM8Q9E4</accession>
<dbReference type="Pfam" id="PF06078">
    <property type="entry name" value="DUF937"/>
    <property type="match status" value="1"/>
</dbReference>
<dbReference type="RefSeq" id="WP_229933336.1">
    <property type="nucleotide sequence ID" value="NZ_CAJHOF010000016.1"/>
</dbReference>
<protein>
    <recommendedName>
        <fullName evidence="3">DUF937 domain-containing protein</fullName>
    </recommendedName>
</protein>
<sequence>MDILNLLLKSGLGDNTINQMAQKSGLSSDDVSSVISKIAPIFMQKANENFKSDADSSGLIDIITHTNLQNNELDVKRGNELLGFLTGSKDNSRALANEVGSSLGLDANAIKSLLPMIAPLVAGLLNRQVSSSSASNSNDLMSVMISFLDKNKDGSIIDDVLKIAGNFFTKRS</sequence>
<reference evidence="1 2" key="1">
    <citation type="submission" date="2020-11" db="EMBL/GenBank/DDBJ databases">
        <authorList>
            <person name="Peeters C."/>
        </authorList>
    </citation>
    <scope>NUCLEOTIDE SEQUENCE [LARGE SCALE GENOMIC DNA]</scope>
    <source>
        <strain evidence="1 2">LMG 7974</strain>
    </source>
</reference>
<keyword evidence="2" id="KW-1185">Reference proteome</keyword>
<dbReference type="SUPFAM" id="SSF140804">
    <property type="entry name" value="YidB-like"/>
    <property type="match status" value="1"/>
</dbReference>
<evidence type="ECO:0008006" key="3">
    <source>
        <dbReference type="Google" id="ProtNLM"/>
    </source>
</evidence>
<organism evidence="1 2">
    <name type="scientific">Campylobacter majalis</name>
    <dbReference type="NCBI Taxonomy" id="2790656"/>
    <lineage>
        <taxon>Bacteria</taxon>
        <taxon>Pseudomonadati</taxon>
        <taxon>Campylobacterota</taxon>
        <taxon>Epsilonproteobacteria</taxon>
        <taxon>Campylobacterales</taxon>
        <taxon>Campylobacteraceae</taxon>
        <taxon>Campylobacter</taxon>
    </lineage>
</organism>
<gene>
    <name evidence="1" type="ORF">LMG7974_01549</name>
</gene>
<dbReference type="Proteomes" id="UP000789803">
    <property type="component" value="Unassembled WGS sequence"/>
</dbReference>
<proteinExistence type="predicted"/>
<dbReference type="InterPro" id="IPR009282">
    <property type="entry name" value="DUF937"/>
</dbReference>
<dbReference type="EMBL" id="CAJHOF010000016">
    <property type="protein sequence ID" value="CAD7289477.1"/>
    <property type="molecule type" value="Genomic_DNA"/>
</dbReference>
<evidence type="ECO:0000313" key="1">
    <source>
        <dbReference type="EMBL" id="CAD7289477.1"/>
    </source>
</evidence>